<reference evidence="4" key="1">
    <citation type="journal article" date="2017" name="Genome Biol.">
        <title>Comparative genomics reveals high biological diversity and specific adaptations in the industrially and medically important fungal genus Aspergillus.</title>
        <authorList>
            <person name="de Vries R.P."/>
            <person name="Riley R."/>
            <person name="Wiebenga A."/>
            <person name="Aguilar-Osorio G."/>
            <person name="Amillis S."/>
            <person name="Uchima C.A."/>
            <person name="Anderluh G."/>
            <person name="Asadollahi M."/>
            <person name="Askin M."/>
            <person name="Barry K."/>
            <person name="Battaglia E."/>
            <person name="Bayram O."/>
            <person name="Benocci T."/>
            <person name="Braus-Stromeyer S.A."/>
            <person name="Caldana C."/>
            <person name="Canovas D."/>
            <person name="Cerqueira G.C."/>
            <person name="Chen F."/>
            <person name="Chen W."/>
            <person name="Choi C."/>
            <person name="Clum A."/>
            <person name="Dos Santos R.A."/>
            <person name="Damasio A.R."/>
            <person name="Diallinas G."/>
            <person name="Emri T."/>
            <person name="Fekete E."/>
            <person name="Flipphi M."/>
            <person name="Freyberg S."/>
            <person name="Gallo A."/>
            <person name="Gournas C."/>
            <person name="Habgood R."/>
            <person name="Hainaut M."/>
            <person name="Harispe M.L."/>
            <person name="Henrissat B."/>
            <person name="Hilden K.S."/>
            <person name="Hope R."/>
            <person name="Hossain A."/>
            <person name="Karabika E."/>
            <person name="Karaffa L."/>
            <person name="Karanyi Z."/>
            <person name="Krasevec N."/>
            <person name="Kuo A."/>
            <person name="Kusch H."/>
            <person name="LaButti K."/>
            <person name="Lagendijk E.L."/>
            <person name="Lapidus A."/>
            <person name="Levasseur A."/>
            <person name="Lindquist E."/>
            <person name="Lipzen A."/>
            <person name="Logrieco A.F."/>
            <person name="MacCabe A."/>
            <person name="Maekelae M.R."/>
            <person name="Malavazi I."/>
            <person name="Melin P."/>
            <person name="Meyer V."/>
            <person name="Mielnichuk N."/>
            <person name="Miskei M."/>
            <person name="Molnar A.P."/>
            <person name="Mule G."/>
            <person name="Ngan C.Y."/>
            <person name="Orejas M."/>
            <person name="Orosz E."/>
            <person name="Ouedraogo J.P."/>
            <person name="Overkamp K.M."/>
            <person name="Park H.-S."/>
            <person name="Perrone G."/>
            <person name="Piumi F."/>
            <person name="Punt P.J."/>
            <person name="Ram A.F."/>
            <person name="Ramon A."/>
            <person name="Rauscher S."/>
            <person name="Record E."/>
            <person name="Riano-Pachon D.M."/>
            <person name="Robert V."/>
            <person name="Roehrig J."/>
            <person name="Ruller R."/>
            <person name="Salamov A."/>
            <person name="Salih N.S."/>
            <person name="Samson R.A."/>
            <person name="Sandor E."/>
            <person name="Sanguinetti M."/>
            <person name="Schuetze T."/>
            <person name="Sepcic K."/>
            <person name="Shelest E."/>
            <person name="Sherlock G."/>
            <person name="Sophianopoulou V."/>
            <person name="Squina F.M."/>
            <person name="Sun H."/>
            <person name="Susca A."/>
            <person name="Todd R.B."/>
            <person name="Tsang A."/>
            <person name="Unkles S.E."/>
            <person name="van de Wiele N."/>
            <person name="van Rossen-Uffink D."/>
            <person name="Oliveira J.V."/>
            <person name="Vesth T.C."/>
            <person name="Visser J."/>
            <person name="Yu J.-H."/>
            <person name="Zhou M."/>
            <person name="Andersen M.R."/>
            <person name="Archer D.B."/>
            <person name="Baker S.E."/>
            <person name="Benoit I."/>
            <person name="Brakhage A.A."/>
            <person name="Braus G.H."/>
            <person name="Fischer R."/>
            <person name="Frisvad J.C."/>
            <person name="Goldman G.H."/>
            <person name="Houbraken J."/>
            <person name="Oakley B."/>
            <person name="Pocsi I."/>
            <person name="Scazzocchio C."/>
            <person name="Seiboth B."/>
            <person name="vanKuyk P.A."/>
            <person name="Wortman J."/>
            <person name="Dyer P.S."/>
            <person name="Grigoriev I.V."/>
        </authorList>
    </citation>
    <scope>NUCLEOTIDE SEQUENCE [LARGE SCALE GENOMIC DNA]</scope>
    <source>
        <strain evidence="4">DTO 134E9</strain>
    </source>
</reference>
<evidence type="ECO:0000256" key="1">
    <source>
        <dbReference type="SAM" id="MobiDB-lite"/>
    </source>
</evidence>
<feature type="compositionally biased region" description="Polar residues" evidence="1">
    <location>
        <begin position="178"/>
        <end position="188"/>
    </location>
</feature>
<feature type="region of interest" description="Disordered" evidence="1">
    <location>
        <begin position="100"/>
        <end position="277"/>
    </location>
</feature>
<feature type="compositionally biased region" description="Polar residues" evidence="1">
    <location>
        <begin position="318"/>
        <end position="329"/>
    </location>
</feature>
<evidence type="ECO:0000313" key="4">
    <source>
        <dbReference type="Proteomes" id="UP000184383"/>
    </source>
</evidence>
<feature type="compositionally biased region" description="Low complexity" evidence="1">
    <location>
        <begin position="113"/>
        <end position="123"/>
    </location>
</feature>
<feature type="compositionally biased region" description="Polar residues" evidence="1">
    <location>
        <begin position="384"/>
        <end position="402"/>
    </location>
</feature>
<feature type="domain" description="Nitrogen regulatory protein areA GATA-like" evidence="2">
    <location>
        <begin position="33"/>
        <end position="61"/>
    </location>
</feature>
<keyword evidence="4" id="KW-1185">Reference proteome</keyword>
<evidence type="ECO:0000259" key="2">
    <source>
        <dbReference type="Pfam" id="PF08550"/>
    </source>
</evidence>
<protein>
    <recommendedName>
        <fullName evidence="2">Nitrogen regulatory protein areA GATA-like domain-containing protein</fullName>
    </recommendedName>
</protein>
<proteinExistence type="predicted"/>
<name>A0A1L9S3A8_ASPWE</name>
<feature type="compositionally biased region" description="Polar residues" evidence="1">
    <location>
        <begin position="354"/>
        <end position="374"/>
    </location>
</feature>
<dbReference type="InterPro" id="IPR013860">
    <property type="entry name" value="AreA_GATA"/>
</dbReference>
<feature type="compositionally biased region" description="Polar residues" evidence="1">
    <location>
        <begin position="212"/>
        <end position="224"/>
    </location>
</feature>
<dbReference type="RefSeq" id="XP_040695323.1">
    <property type="nucleotide sequence ID" value="XM_040832522.1"/>
</dbReference>
<feature type="compositionally biased region" description="Basic residues" evidence="1">
    <location>
        <begin position="198"/>
        <end position="211"/>
    </location>
</feature>
<evidence type="ECO:0000313" key="3">
    <source>
        <dbReference type="EMBL" id="OJJ41647.1"/>
    </source>
</evidence>
<dbReference type="Pfam" id="PF08550">
    <property type="entry name" value="GATA_AreA"/>
    <property type="match status" value="1"/>
</dbReference>
<dbReference type="EMBL" id="KV878209">
    <property type="protein sequence ID" value="OJJ41647.1"/>
    <property type="molecule type" value="Genomic_DNA"/>
</dbReference>
<feature type="region of interest" description="Disordered" evidence="1">
    <location>
        <begin position="295"/>
        <end position="329"/>
    </location>
</feature>
<dbReference type="AlphaFoldDB" id="A0A1L9S3A8"/>
<dbReference type="GeneID" id="63748370"/>
<dbReference type="Proteomes" id="UP000184383">
    <property type="component" value="Unassembled WGS sequence"/>
</dbReference>
<gene>
    <name evidence="3" type="ORF">ASPWEDRAFT_23721</name>
</gene>
<feature type="compositionally biased region" description="Basic and acidic residues" evidence="1">
    <location>
        <begin position="237"/>
        <end position="246"/>
    </location>
</feature>
<feature type="compositionally biased region" description="Basic and acidic residues" evidence="1">
    <location>
        <begin position="100"/>
        <end position="112"/>
    </location>
</feature>
<accession>A0A1L9S3A8</accession>
<feature type="compositionally biased region" description="Low complexity" evidence="1">
    <location>
        <begin position="403"/>
        <end position="419"/>
    </location>
</feature>
<dbReference type="STRING" id="1073089.A0A1L9S3A8"/>
<organism evidence="3 4">
    <name type="scientific">Aspergillus wentii DTO 134E9</name>
    <dbReference type="NCBI Taxonomy" id="1073089"/>
    <lineage>
        <taxon>Eukaryota</taxon>
        <taxon>Fungi</taxon>
        <taxon>Dikarya</taxon>
        <taxon>Ascomycota</taxon>
        <taxon>Pezizomycotina</taxon>
        <taxon>Eurotiomycetes</taxon>
        <taxon>Eurotiomycetidae</taxon>
        <taxon>Eurotiales</taxon>
        <taxon>Aspergillaceae</taxon>
        <taxon>Aspergillus</taxon>
        <taxon>Aspergillus subgen. Cremei</taxon>
    </lineage>
</organism>
<feature type="region of interest" description="Disordered" evidence="1">
    <location>
        <begin position="354"/>
        <end position="429"/>
    </location>
</feature>
<sequence length="458" mass="49774">MEGLPEGLVTTTGKLSSELNDPNLVRVEDILKLWKVYHTNPRVLEDNVGYRLENLFWRIWGSKRILDTIRGSTLAQLFSHVSQPGPSSLASLKKLIKMHESSKKQIENKESGRSMSGSGTSRSPLPPILKKPSAVQGNPAQGESQKKTRLLITDLGGQNATRKPSNPPTPVTPNSSTGDMTNRQNSKKTYFVASKPGKGAKRRPGLVRRKSSQPSSGTNFTRAQSPHPKPAEPPSENELKPEKGSEKDEDDKEDESKWQWADDLPLPNPALNVKPGALPSSFVSSLKLLLSTQNIPPSKVKSSSGYCTPARRDLTGLSPASFQPSSQSLVEKDFRTRFAEKVRQEQLSAASYFNSMNPYNQSGTETNGTYSSPPYYSGDGLTPPASSTVPAISCNDFSNDQNPGGLPTPVTPGTSGLSPFQTPTMSIPRPRSQLSLLIEQSRSSTKTLSCGHTMVTDE</sequence>
<dbReference type="OrthoDB" id="5424234at2759"/>
<feature type="compositionally biased region" description="Polar residues" evidence="1">
    <location>
        <begin position="295"/>
        <end position="306"/>
    </location>
</feature>
<dbReference type="VEuPathDB" id="FungiDB:ASPWEDRAFT_23721"/>